<evidence type="ECO:0000256" key="1">
    <source>
        <dbReference type="SAM" id="MobiDB-lite"/>
    </source>
</evidence>
<comment type="caution">
    <text evidence="2">The sequence shown here is derived from an EMBL/GenBank/DDBJ whole genome shotgun (WGS) entry which is preliminary data.</text>
</comment>
<reference evidence="3" key="1">
    <citation type="journal article" date="2019" name="Int. J. Syst. Evol. Microbiol.">
        <title>The Global Catalogue of Microorganisms (GCM) 10K type strain sequencing project: providing services to taxonomists for standard genome sequencing and annotation.</title>
        <authorList>
            <consortium name="The Broad Institute Genomics Platform"/>
            <consortium name="The Broad Institute Genome Sequencing Center for Infectious Disease"/>
            <person name="Wu L."/>
            <person name="Ma J."/>
        </authorList>
    </citation>
    <scope>NUCLEOTIDE SEQUENCE [LARGE SCALE GENOMIC DNA]</scope>
    <source>
        <strain evidence="3">JCM 30846</strain>
    </source>
</reference>
<protein>
    <submittedName>
        <fullName evidence="2">Uncharacterized protein</fullName>
    </submittedName>
</protein>
<feature type="compositionally biased region" description="Low complexity" evidence="1">
    <location>
        <begin position="631"/>
        <end position="643"/>
    </location>
</feature>
<feature type="compositionally biased region" description="Gly residues" evidence="1">
    <location>
        <begin position="188"/>
        <end position="198"/>
    </location>
</feature>
<dbReference type="EMBL" id="BAABEP010000003">
    <property type="protein sequence ID" value="GAA3712669.1"/>
    <property type="molecule type" value="Genomic_DNA"/>
</dbReference>
<gene>
    <name evidence="2" type="ORF">GCM10023082_08040</name>
</gene>
<name>A0ABP7E2Y2_9ACTN</name>
<feature type="region of interest" description="Disordered" evidence="1">
    <location>
        <begin position="184"/>
        <end position="203"/>
    </location>
</feature>
<feature type="compositionally biased region" description="Basic and acidic residues" evidence="1">
    <location>
        <begin position="479"/>
        <end position="503"/>
    </location>
</feature>
<organism evidence="2 3">
    <name type="scientific">Streptomyces tremellae</name>
    <dbReference type="NCBI Taxonomy" id="1124239"/>
    <lineage>
        <taxon>Bacteria</taxon>
        <taxon>Bacillati</taxon>
        <taxon>Actinomycetota</taxon>
        <taxon>Actinomycetes</taxon>
        <taxon>Kitasatosporales</taxon>
        <taxon>Streptomycetaceae</taxon>
        <taxon>Streptomyces</taxon>
    </lineage>
</organism>
<feature type="compositionally biased region" description="Basic and acidic residues" evidence="1">
    <location>
        <begin position="214"/>
        <end position="244"/>
    </location>
</feature>
<keyword evidence="3" id="KW-1185">Reference proteome</keyword>
<feature type="compositionally biased region" description="Basic and acidic residues" evidence="1">
    <location>
        <begin position="288"/>
        <end position="301"/>
    </location>
</feature>
<accession>A0ABP7E2Y2</accession>
<evidence type="ECO:0000313" key="3">
    <source>
        <dbReference type="Proteomes" id="UP001499884"/>
    </source>
</evidence>
<feature type="compositionally biased region" description="Basic and acidic residues" evidence="1">
    <location>
        <begin position="424"/>
        <end position="439"/>
    </location>
</feature>
<feature type="compositionally biased region" description="Gly residues" evidence="1">
    <location>
        <begin position="249"/>
        <end position="264"/>
    </location>
</feature>
<feature type="region of interest" description="Disordered" evidence="1">
    <location>
        <begin position="617"/>
        <end position="643"/>
    </location>
</feature>
<feature type="compositionally biased region" description="Basic and acidic residues" evidence="1">
    <location>
        <begin position="363"/>
        <end position="388"/>
    </location>
</feature>
<feature type="compositionally biased region" description="Basic and acidic residues" evidence="1">
    <location>
        <begin position="515"/>
        <end position="531"/>
    </location>
</feature>
<feature type="compositionally biased region" description="Basic residues" evidence="1">
    <location>
        <begin position="563"/>
        <end position="572"/>
    </location>
</feature>
<evidence type="ECO:0000313" key="2">
    <source>
        <dbReference type="EMBL" id="GAA3712669.1"/>
    </source>
</evidence>
<dbReference type="Proteomes" id="UP001499884">
    <property type="component" value="Unassembled WGS sequence"/>
</dbReference>
<feature type="region of interest" description="Disordered" evidence="1">
    <location>
        <begin position="213"/>
        <end position="328"/>
    </location>
</feature>
<sequence>MADVVRAGVAAAVDEEGGRAGDAAEVGGLDVLRDACGARVAPHVAVEALQVEAEPLGVPAQVGDAQPALVVEEQVVHGPERALLGGRLRGLGGDLGPRVDVGERQVPPHVADVVAEVGEQGADGGLRAPAVGAFEVAVLDDGDGGVVRPAHLVASGVDGHREVDQGFRAAEQGPAALRLGEAAECGGHRPGQQGGTEQGGEDADLRLGEVPAVEGERRDQQGHGESDTRDGAARADRAPADGRADPAPGRGGRGEGGAEYGGGLAEDESAGDAPGDGRGEGAVQLARADPDARVGEGEQRHHGIAGPRVEGALEPFVGGDRRGEAAPGGAFELGGGLLAEAPEQPARAFEVVAGRGVGVGQQSHHEAGDHGVDARFEEGDPDGERQDRVPGALPQPGRADGQDEGEEADGGQQRGQRDVAAVGEGDHGEGDEVVHHGDREDEGAQPWRQPAAPEQGEDPEGEGGVRGHGGPPAVLRAVSRVEGEVDQRGHGEAARARDERQRDAAPVAQLAHVELAPRLKADDEEEQRHQTAVDPLAQAERDAEGPDPYGEDGVPDRPVRAGVRVRPHQCRNHGREEDGRAARLGAQEVAPRGADAVPALGPARVRVACPGCRHAAILPPAPRTHRPRPARPGCAAGAAGDRS</sequence>
<proteinExistence type="predicted"/>
<feature type="region of interest" description="Disordered" evidence="1">
    <location>
        <begin position="357"/>
        <end position="580"/>
    </location>
</feature>